<feature type="transmembrane region" description="Helical" evidence="10">
    <location>
        <begin position="1510"/>
        <end position="1529"/>
    </location>
</feature>
<dbReference type="PRINTS" id="PR00261">
    <property type="entry name" value="LDLRECEPTOR"/>
</dbReference>
<evidence type="ECO:0000256" key="8">
    <source>
        <dbReference type="PROSITE-ProRule" id="PRU00076"/>
    </source>
</evidence>
<keyword evidence="6 8" id="KW-1015">Disulfide bond</keyword>
<keyword evidence="5 10" id="KW-0472">Membrane</keyword>
<feature type="transmembrane region" description="Helical" evidence="10">
    <location>
        <begin position="1536"/>
        <end position="1555"/>
    </location>
</feature>
<gene>
    <name evidence="14" type="ORF">CJN711_LOCUS8212</name>
</gene>
<dbReference type="Proteomes" id="UP000663855">
    <property type="component" value="Unassembled WGS sequence"/>
</dbReference>
<dbReference type="SMART" id="SM00192">
    <property type="entry name" value="LDLa"/>
    <property type="match status" value="6"/>
</dbReference>
<sequence>MAIYVAVISFIITITQAQIWLYNTENQQSTEKFDCLYYQDNDTGDIIPYCQRPYRNRSLTRNQTQCYNEGQRISFHNLIDQQIHPDRALKWSWTIEMADLYATIFCNRSLLYNYNDPFVCNCTRIGTFGKYCEYQLTHYRSTFSQSVRDQFQQKKHGDSWNTQRYGKILCYETLRCPSSPMCLDWREICDGVQKCENGTDEENCDKLEFNECEDDEFRCTNGMCIAEEFWLDGDIDCMDWSDEYFDGNGESCPFEPAAMKCDEHLCQNLGYSCGDGECVRWLARMAIQRLVAPLNDCFNKRNLNYMCEASVNKSAWTQEDGLCNPDRGYDDPRYPPWHLINSSNLTDDRICEYLFRCGWSKGFESDCPCNHLNCSQIMISVCPRADRLVLYPSKGLINSNFFAFHNYTHSLENPKFQFAGALGNIKCRGYLFLIHDAQSIVMQTALVKSARIAELFCKKEWIMYGYQDFHSPHQYDAFCWNESLTFNGRLYAVNPDMCDAVGRECISQYRIRDGTDDCLNSLDEVETVESSYCTGRVGQQRFQCFNHEHKCLPVTELGSGMVECSNEYDEKWLGAGTVLSNQFPCFQDQTGGCHHVKAYVQQSSNTNQTYNPSLTDIEQQQQQQNTIKSLAYYRYCDSFWDLPQHMDEDSTACRQWICPKEEYQCQTGQCIPLEWVCDGEWDCSDASDEEAIVLITQWSDHNKHLRNLLSRLKECSSRYKRTPFSDKCNTSFELGCYRLGEWNPLNISSYHPCINLSQIGDGMVDCYNAYDEKNTFTVESHPGEMWGFRAQCGNSSRIHTVACHNDPKLNCSVVLCSRFRDKDGLCSAEKDFLCLEDSQCKKDARCDGAFDCTYGEDEYWCPSGSFQNQMYYRVDKKLSYKIMYGISVSYPPSEKLEFHHSSQTSPIDNGDDDKSSVTRSYQCNRGVAIVEIDETKCLCSPAYYGRWCEFFNDRISVIAQLDQISLPRTYTNVTLTIKANFFYNDQIIDHHQFIVVPAIEQMKKIKHRFYLSYSRDTDMLVQKQNRYFNRTDIINSHPYSVHFDFFTLEANKNVKEIGSSHHPIYFDYLPSHRLAVVLRFPSSFRNGTMNSCPRYKCNQNSTCLPIFNQDDSYYCSCKSGYYGKECELYVPQCESYCSPKALCQVTQNSKQNCICPLDHFGPRCNLKYSGCNSESCLNGGRCHSIYDPSGETSFVCTCQRGFHGNQCEKSPSSVHIRFNVTNISLAHASVIQLYNVMNKGLKFTIEHQHVYHGFPSTMIYNHPERVAPSIGLLKIYDQSLTVKYFLIYSLQQSSINITSSPIYCPVASSYLSRSPFGDTYPSIPDLFKYHHICQNNTDLTCFHDQDYFCVCESDHYRAHCFLFPYDADACYQCLSGGRCVRGDLTTANDFICLCSSCYQGHRCESSLHAFGFTLDSLLINSSRQVQTVYLVIASLIFLVGLFNNVCSFVTFKRPSPRKVGTGNYLFIITCFNQMTLLCLLLKFFPIALRMVELYSCRTTSYLLSVFSRSTYWLTSCVSIDRLLILLYPTSISLKNPYLAIGISISTFIVMLGMHLHEIIHYTIIQYLPTASSMCVTNFDTLQISIYNRVFTLIHYFVPFFVQIISVTTLIALVTRSRMKTGQQKMNFRQMLNRQFHNQKELYVTPIIIILSALPQLILTFSFACSSFTDLQRHILLVAYLLSFAPQILGFTLFVLPSTSYKKEFSQTMLAKTYLTWILKE</sequence>
<dbReference type="SUPFAM" id="SSF57424">
    <property type="entry name" value="LDL receptor-like module"/>
    <property type="match status" value="3"/>
</dbReference>
<protein>
    <submittedName>
        <fullName evidence="14">Uncharacterized protein</fullName>
    </submittedName>
</protein>
<evidence type="ECO:0000256" key="9">
    <source>
        <dbReference type="PROSITE-ProRule" id="PRU00124"/>
    </source>
</evidence>
<proteinExistence type="predicted"/>
<keyword evidence="8" id="KW-0245">EGF-like domain</keyword>
<keyword evidence="2 10" id="KW-0812">Transmembrane</keyword>
<comment type="caution">
    <text evidence="8">Lacks conserved residue(s) required for the propagation of feature annotation.</text>
</comment>
<dbReference type="PROSITE" id="PS50068">
    <property type="entry name" value="LDLRA_2"/>
    <property type="match status" value="3"/>
</dbReference>
<dbReference type="InterPro" id="IPR050685">
    <property type="entry name" value="LDLR"/>
</dbReference>
<dbReference type="CDD" id="cd00054">
    <property type="entry name" value="EGF_CA"/>
    <property type="match status" value="1"/>
</dbReference>
<feature type="domain" description="EGF-like" evidence="12">
    <location>
        <begin position="1129"/>
        <end position="1165"/>
    </location>
</feature>
<dbReference type="SUPFAM" id="SSF57196">
    <property type="entry name" value="EGF/Laminin"/>
    <property type="match status" value="1"/>
</dbReference>
<feature type="domain" description="EGF-like" evidence="12">
    <location>
        <begin position="1088"/>
        <end position="1127"/>
    </location>
</feature>
<evidence type="ECO:0000313" key="15">
    <source>
        <dbReference type="Proteomes" id="UP000663855"/>
    </source>
</evidence>
<keyword evidence="7" id="KW-0325">Glycoprotein</keyword>
<dbReference type="SUPFAM" id="SSF81321">
    <property type="entry name" value="Family A G protein-coupled receptor-like"/>
    <property type="match status" value="1"/>
</dbReference>
<dbReference type="FunFam" id="4.10.400.10:FF:000065">
    <property type="entry name" value="Transmembrane protease serine 7"/>
    <property type="match status" value="1"/>
</dbReference>
<dbReference type="Gene3D" id="2.10.25.10">
    <property type="entry name" value="Laminin"/>
    <property type="match status" value="1"/>
</dbReference>
<evidence type="ECO:0000313" key="14">
    <source>
        <dbReference type="EMBL" id="CAF1123930.1"/>
    </source>
</evidence>
<evidence type="ECO:0000259" key="12">
    <source>
        <dbReference type="PROSITE" id="PS50026"/>
    </source>
</evidence>
<evidence type="ECO:0000256" key="11">
    <source>
        <dbReference type="SAM" id="SignalP"/>
    </source>
</evidence>
<feature type="domain" description="EGF-like" evidence="12">
    <location>
        <begin position="1167"/>
        <end position="1208"/>
    </location>
</feature>
<dbReference type="PANTHER" id="PTHR24270">
    <property type="entry name" value="LOW-DENSITY LIPOPROTEIN RECEPTOR-RELATED"/>
    <property type="match status" value="1"/>
</dbReference>
<feature type="domain" description="G-protein coupled receptors family 1 profile" evidence="13">
    <location>
        <begin position="1443"/>
        <end position="1693"/>
    </location>
</feature>
<feature type="transmembrane region" description="Helical" evidence="10">
    <location>
        <begin position="1463"/>
        <end position="1484"/>
    </location>
</feature>
<comment type="subcellular location">
    <subcellularLocation>
        <location evidence="1">Membrane</location>
        <topology evidence="1">Single-pass membrane protein</topology>
    </subcellularLocation>
</comment>
<dbReference type="Gene3D" id="4.10.400.10">
    <property type="entry name" value="Low-density Lipoprotein Receptor"/>
    <property type="match status" value="3"/>
</dbReference>
<dbReference type="PROSITE" id="PS00022">
    <property type="entry name" value="EGF_1"/>
    <property type="match status" value="4"/>
</dbReference>
<evidence type="ECO:0000259" key="13">
    <source>
        <dbReference type="PROSITE" id="PS50262"/>
    </source>
</evidence>
<feature type="disulfide bond" evidence="8">
    <location>
        <begin position="1117"/>
        <end position="1126"/>
    </location>
</feature>
<dbReference type="PROSITE" id="PS01186">
    <property type="entry name" value="EGF_2"/>
    <property type="match status" value="2"/>
</dbReference>
<dbReference type="Pfam" id="PF00057">
    <property type="entry name" value="Ldl_recept_a"/>
    <property type="match status" value="2"/>
</dbReference>
<feature type="disulfide bond" evidence="8">
    <location>
        <begin position="1198"/>
        <end position="1207"/>
    </location>
</feature>
<feature type="transmembrane region" description="Helical" evidence="10">
    <location>
        <begin position="1674"/>
        <end position="1695"/>
    </location>
</feature>
<name>A0A814QTE3_9BILA</name>
<dbReference type="Gene3D" id="1.20.1070.10">
    <property type="entry name" value="Rhodopsin 7-helix transmembrane proteins"/>
    <property type="match status" value="1"/>
</dbReference>
<feature type="transmembrane region" description="Helical" evidence="10">
    <location>
        <begin position="1428"/>
        <end position="1451"/>
    </location>
</feature>
<evidence type="ECO:0000256" key="7">
    <source>
        <dbReference type="ARBA" id="ARBA00023180"/>
    </source>
</evidence>
<feature type="disulfide bond" evidence="9">
    <location>
        <begin position="212"/>
        <end position="224"/>
    </location>
</feature>
<feature type="disulfide bond" evidence="9">
    <location>
        <begin position="665"/>
        <end position="683"/>
    </location>
</feature>
<dbReference type="GO" id="GO:0016192">
    <property type="term" value="P:vesicle-mediated transport"/>
    <property type="evidence" value="ECO:0007669"/>
    <property type="project" value="UniProtKB-ARBA"/>
</dbReference>
<evidence type="ECO:0000256" key="1">
    <source>
        <dbReference type="ARBA" id="ARBA00004167"/>
    </source>
</evidence>
<feature type="disulfide bond" evidence="9">
    <location>
        <begin position="189"/>
        <end position="204"/>
    </location>
</feature>
<evidence type="ECO:0000256" key="6">
    <source>
        <dbReference type="ARBA" id="ARBA00023157"/>
    </source>
</evidence>
<feature type="disulfide bond" evidence="8">
    <location>
        <begin position="1133"/>
        <end position="1143"/>
    </location>
</feature>
<dbReference type="InterPro" id="IPR036055">
    <property type="entry name" value="LDL_receptor-like_sf"/>
</dbReference>
<dbReference type="InterPro" id="IPR000742">
    <property type="entry name" value="EGF"/>
</dbReference>
<dbReference type="PROSITE" id="PS50262">
    <property type="entry name" value="G_PROTEIN_RECEP_F1_2"/>
    <property type="match status" value="1"/>
</dbReference>
<dbReference type="SMART" id="SM00181">
    <property type="entry name" value="EGF"/>
    <property type="match status" value="4"/>
</dbReference>
<dbReference type="EMBL" id="CAJNOV010002963">
    <property type="protein sequence ID" value="CAF1123930.1"/>
    <property type="molecule type" value="Genomic_DNA"/>
</dbReference>
<feature type="disulfide bond" evidence="8">
    <location>
        <begin position="1155"/>
        <end position="1164"/>
    </location>
</feature>
<feature type="disulfide bond" evidence="9">
    <location>
        <begin position="170"/>
        <end position="182"/>
    </location>
</feature>
<dbReference type="PROSITE" id="PS50026">
    <property type="entry name" value="EGF_3"/>
    <property type="match status" value="4"/>
</dbReference>
<feature type="chain" id="PRO_5032507629" evidence="11">
    <location>
        <begin position="18"/>
        <end position="1720"/>
    </location>
</feature>
<keyword evidence="11" id="KW-0732">Signal</keyword>
<feature type="disulfide bond" evidence="9">
    <location>
        <begin position="658"/>
        <end position="670"/>
    </location>
</feature>
<feature type="transmembrane region" description="Helical" evidence="10">
    <location>
        <begin position="1592"/>
        <end position="1614"/>
    </location>
</feature>
<organism evidence="14 15">
    <name type="scientific">Rotaria magnacalcarata</name>
    <dbReference type="NCBI Taxonomy" id="392030"/>
    <lineage>
        <taxon>Eukaryota</taxon>
        <taxon>Metazoa</taxon>
        <taxon>Spiralia</taxon>
        <taxon>Gnathifera</taxon>
        <taxon>Rotifera</taxon>
        <taxon>Eurotatoria</taxon>
        <taxon>Bdelloidea</taxon>
        <taxon>Philodinida</taxon>
        <taxon>Philodinidae</taxon>
        <taxon>Rotaria</taxon>
    </lineage>
</organism>
<feature type="signal peptide" evidence="11">
    <location>
        <begin position="1"/>
        <end position="17"/>
    </location>
</feature>
<evidence type="ECO:0000256" key="10">
    <source>
        <dbReference type="SAM" id="Phobius"/>
    </source>
</evidence>
<reference evidence="14" key="1">
    <citation type="submission" date="2021-02" db="EMBL/GenBank/DDBJ databases">
        <authorList>
            <person name="Nowell W R."/>
        </authorList>
    </citation>
    <scope>NUCLEOTIDE SEQUENCE</scope>
</reference>
<feature type="domain" description="EGF-like" evidence="12">
    <location>
        <begin position="1366"/>
        <end position="1404"/>
    </location>
</feature>
<accession>A0A814QTE3</accession>
<dbReference type="InterPro" id="IPR017452">
    <property type="entry name" value="GPCR_Rhodpsn_7TM"/>
</dbReference>
<evidence type="ECO:0000256" key="3">
    <source>
        <dbReference type="ARBA" id="ARBA00022737"/>
    </source>
</evidence>
<evidence type="ECO:0000256" key="4">
    <source>
        <dbReference type="ARBA" id="ARBA00022989"/>
    </source>
</evidence>
<feature type="disulfide bond" evidence="9">
    <location>
        <begin position="219"/>
        <end position="237"/>
    </location>
</feature>
<dbReference type="InterPro" id="IPR002172">
    <property type="entry name" value="LDrepeatLR_classA_rpt"/>
</dbReference>
<evidence type="ECO:0000256" key="5">
    <source>
        <dbReference type="ARBA" id="ARBA00023136"/>
    </source>
</evidence>
<comment type="caution">
    <text evidence="14">The sequence shown here is derived from an EMBL/GenBank/DDBJ whole genome shotgun (WGS) entry which is preliminary data.</text>
</comment>
<keyword evidence="3" id="KW-0677">Repeat</keyword>
<feature type="transmembrane region" description="Helical" evidence="10">
    <location>
        <begin position="1641"/>
        <end position="1662"/>
    </location>
</feature>
<dbReference type="CDD" id="cd00112">
    <property type="entry name" value="LDLa"/>
    <property type="match status" value="2"/>
</dbReference>
<feature type="disulfide bond" evidence="8">
    <location>
        <begin position="1394"/>
        <end position="1403"/>
    </location>
</feature>
<keyword evidence="4 10" id="KW-1133">Transmembrane helix</keyword>
<dbReference type="GO" id="GO:0005886">
    <property type="term" value="C:plasma membrane"/>
    <property type="evidence" value="ECO:0007669"/>
    <property type="project" value="TreeGrafter"/>
</dbReference>
<evidence type="ECO:0000256" key="2">
    <source>
        <dbReference type="ARBA" id="ARBA00022692"/>
    </source>
</evidence>